<evidence type="ECO:0000313" key="1">
    <source>
        <dbReference type="EMBL" id="NDV00796.1"/>
    </source>
</evidence>
<dbReference type="EMBL" id="JAAGAB010000002">
    <property type="protein sequence ID" value="NDV00796.1"/>
    <property type="molecule type" value="Genomic_DNA"/>
</dbReference>
<dbReference type="InterPro" id="IPR008949">
    <property type="entry name" value="Isoprenoid_synthase_dom_sf"/>
</dbReference>
<dbReference type="Proteomes" id="UP000474757">
    <property type="component" value="Unassembled WGS sequence"/>
</dbReference>
<keyword evidence="2" id="KW-1185">Reference proteome</keyword>
<dbReference type="Pfam" id="PF00494">
    <property type="entry name" value="SQS_PSY"/>
    <property type="match status" value="1"/>
</dbReference>
<sequence>MSLQACAETVKAGDADRFLAAMSVPPEARAVLFPLYALNVELSRGAWGTSEPMIAAIRLTWWREALEEIEKGKVRQHEVVQPLAELMGRTPITAALLTPLVEARMTEANREPMESRAALEAHLDATAGTLAWASALGMGARPEQEAPVRLAARAGGLANWFLAVPALRAAGMEPLPEPPGIVAPVGLEWLARARQADLSGVAPALRAHWQARAILTRATKAPERVEEGRLEGSPFAKRLSLIAKSASGGW</sequence>
<dbReference type="RefSeq" id="WP_163891626.1">
    <property type="nucleotide sequence ID" value="NZ_JAAFYS010000002.1"/>
</dbReference>
<gene>
    <name evidence="1" type="ORF">GZA08_07410</name>
</gene>
<accession>A0A6B2K2U2</accession>
<proteinExistence type="predicted"/>
<reference evidence="1 2" key="1">
    <citation type="submission" date="2020-02" db="EMBL/GenBank/DDBJ databases">
        <title>Pseudoroseicyclus tamarix, sp. nov., isolated from offshore sediment of a Tamarix chinensis forest.</title>
        <authorList>
            <person name="Gai Y."/>
        </authorList>
    </citation>
    <scope>NUCLEOTIDE SEQUENCE [LARGE SCALE GENOMIC DNA]</scope>
    <source>
        <strain evidence="1 2">CLL3-39</strain>
    </source>
</reference>
<comment type="caution">
    <text evidence="1">The sequence shown here is derived from an EMBL/GenBank/DDBJ whole genome shotgun (WGS) entry which is preliminary data.</text>
</comment>
<organism evidence="1 2">
    <name type="scientific">Pseudoroseicyclus tamaricis</name>
    <dbReference type="NCBI Taxonomy" id="2705421"/>
    <lineage>
        <taxon>Bacteria</taxon>
        <taxon>Pseudomonadati</taxon>
        <taxon>Pseudomonadota</taxon>
        <taxon>Alphaproteobacteria</taxon>
        <taxon>Rhodobacterales</taxon>
        <taxon>Paracoccaceae</taxon>
        <taxon>Pseudoroseicyclus</taxon>
    </lineage>
</organism>
<dbReference type="SUPFAM" id="SSF48576">
    <property type="entry name" value="Terpenoid synthases"/>
    <property type="match status" value="1"/>
</dbReference>
<name>A0A6B2K2U2_9RHOB</name>
<dbReference type="InterPro" id="IPR002060">
    <property type="entry name" value="Squ/phyt_synthse"/>
</dbReference>
<evidence type="ECO:0000313" key="2">
    <source>
        <dbReference type="Proteomes" id="UP000474757"/>
    </source>
</evidence>
<protein>
    <submittedName>
        <fullName evidence="1">Squalene/phytoene synthase family protein</fullName>
    </submittedName>
</protein>
<dbReference type="Gene3D" id="1.10.600.10">
    <property type="entry name" value="Farnesyl Diphosphate Synthase"/>
    <property type="match status" value="1"/>
</dbReference>
<dbReference type="AlphaFoldDB" id="A0A6B2K2U2"/>